<dbReference type="Proteomes" id="UP000316096">
    <property type="component" value="Unassembled WGS sequence"/>
</dbReference>
<name>A0A543CPH3_9ACTN</name>
<protein>
    <submittedName>
        <fullName evidence="2">NADPH-dependent ferric siderophore reductase</fullName>
    </submittedName>
</protein>
<feature type="domain" description="FAD-binding FR-type" evidence="1">
    <location>
        <begin position="14"/>
        <end position="109"/>
    </location>
</feature>
<evidence type="ECO:0000259" key="1">
    <source>
        <dbReference type="PROSITE" id="PS51384"/>
    </source>
</evidence>
<comment type="caution">
    <text evidence="2">The sequence shown here is derived from an EMBL/GenBank/DDBJ whole genome shotgun (WGS) entry which is preliminary data.</text>
</comment>
<dbReference type="EMBL" id="VFOZ01000001">
    <property type="protein sequence ID" value="TQL98870.1"/>
    <property type="molecule type" value="Genomic_DNA"/>
</dbReference>
<dbReference type="PANTHER" id="PTHR30157:SF0">
    <property type="entry name" value="NADPH-DEPENDENT FERRIC-CHELATE REDUCTASE"/>
    <property type="match status" value="1"/>
</dbReference>
<dbReference type="InterPro" id="IPR017938">
    <property type="entry name" value="Riboflavin_synthase-like_b-brl"/>
</dbReference>
<accession>A0A543CPH3</accession>
<reference evidence="2 3" key="1">
    <citation type="submission" date="2019-06" db="EMBL/GenBank/DDBJ databases">
        <title>Sequencing the genomes of 1000 actinobacteria strains.</title>
        <authorList>
            <person name="Klenk H.-P."/>
        </authorList>
    </citation>
    <scope>NUCLEOTIDE SEQUENCE [LARGE SCALE GENOMIC DNA]</scope>
    <source>
        <strain evidence="2 3">DSM 102200</strain>
    </source>
</reference>
<dbReference type="CDD" id="cd06193">
    <property type="entry name" value="siderophore_interacting"/>
    <property type="match status" value="1"/>
</dbReference>
<dbReference type="PANTHER" id="PTHR30157">
    <property type="entry name" value="FERRIC REDUCTASE, NADPH-DEPENDENT"/>
    <property type="match status" value="1"/>
</dbReference>
<dbReference type="Gene3D" id="2.40.30.10">
    <property type="entry name" value="Translation factors"/>
    <property type="match status" value="1"/>
</dbReference>
<keyword evidence="3" id="KW-1185">Reference proteome</keyword>
<evidence type="ECO:0000313" key="2">
    <source>
        <dbReference type="EMBL" id="TQL98870.1"/>
    </source>
</evidence>
<sequence>MVSVRSAGKALLDRLFVHGTVTATDLVTPRMRRIAIAAPGLGWTPGQHIRLVAEGLVTRRTYSVWDYDGSALELYVLDHGDGPGARWARSVRPDQEVVFTKPEGALVTRPSAYHLFAGDETAAVAFGPMLRALGADASAYGVIEVDTPADRLPIDLTWRFREGASAASSATLVQAVRELDLPDEPGTAYLAGEARTVQAVRAHLVGDRGWPRRSVVTKPFWTPGKKGME</sequence>
<dbReference type="PROSITE" id="PS51384">
    <property type="entry name" value="FAD_FR"/>
    <property type="match status" value="1"/>
</dbReference>
<dbReference type="Gene3D" id="3.40.50.80">
    <property type="entry name" value="Nucleotide-binding domain of ferredoxin-NADP reductase (FNR) module"/>
    <property type="match status" value="1"/>
</dbReference>
<dbReference type="OrthoDB" id="3745257at2"/>
<organism evidence="2 3">
    <name type="scientific">Actinoallomurus bryophytorum</name>
    <dbReference type="NCBI Taxonomy" id="1490222"/>
    <lineage>
        <taxon>Bacteria</taxon>
        <taxon>Bacillati</taxon>
        <taxon>Actinomycetota</taxon>
        <taxon>Actinomycetes</taxon>
        <taxon>Streptosporangiales</taxon>
        <taxon>Thermomonosporaceae</taxon>
        <taxon>Actinoallomurus</taxon>
    </lineage>
</organism>
<dbReference type="InterPro" id="IPR013113">
    <property type="entry name" value="SIP_FAD-bd"/>
</dbReference>
<dbReference type="InterPro" id="IPR017927">
    <property type="entry name" value="FAD-bd_FR_type"/>
</dbReference>
<dbReference type="SUPFAM" id="SSF63380">
    <property type="entry name" value="Riboflavin synthase domain-like"/>
    <property type="match status" value="1"/>
</dbReference>
<proteinExistence type="predicted"/>
<dbReference type="InterPro" id="IPR039374">
    <property type="entry name" value="SIP_fam"/>
</dbReference>
<dbReference type="InterPro" id="IPR007037">
    <property type="entry name" value="SIP_rossman_dom"/>
</dbReference>
<dbReference type="RefSeq" id="WP_141957421.1">
    <property type="nucleotide sequence ID" value="NZ_VFOZ01000001.1"/>
</dbReference>
<dbReference type="Pfam" id="PF08021">
    <property type="entry name" value="FAD_binding_9"/>
    <property type="match status" value="1"/>
</dbReference>
<evidence type="ECO:0000313" key="3">
    <source>
        <dbReference type="Proteomes" id="UP000316096"/>
    </source>
</evidence>
<dbReference type="InterPro" id="IPR039261">
    <property type="entry name" value="FNR_nucleotide-bd"/>
</dbReference>
<gene>
    <name evidence="2" type="ORF">FB559_4504</name>
</gene>
<dbReference type="GO" id="GO:0016491">
    <property type="term" value="F:oxidoreductase activity"/>
    <property type="evidence" value="ECO:0007669"/>
    <property type="project" value="InterPro"/>
</dbReference>
<dbReference type="AlphaFoldDB" id="A0A543CPH3"/>
<dbReference type="Pfam" id="PF04954">
    <property type="entry name" value="SIP"/>
    <property type="match status" value="1"/>
</dbReference>